<protein>
    <recommendedName>
        <fullName evidence="3">YheC/YheD family protein</fullName>
    </recommendedName>
</protein>
<evidence type="ECO:0000313" key="1">
    <source>
        <dbReference type="EMBL" id="MBP1930275.1"/>
    </source>
</evidence>
<dbReference type="RefSeq" id="WP_209808156.1">
    <property type="nucleotide sequence ID" value="NZ_JAGGKT010000001.1"/>
</dbReference>
<dbReference type="InterPro" id="IPR026838">
    <property type="entry name" value="YheC/D"/>
</dbReference>
<accession>A0ABS4GJ46</accession>
<proteinExistence type="predicted"/>
<gene>
    <name evidence="1" type="ORF">J2Z37_000262</name>
</gene>
<dbReference type="Gene3D" id="3.30.470.20">
    <property type="entry name" value="ATP-grasp fold, B domain"/>
    <property type="match status" value="1"/>
</dbReference>
<comment type="caution">
    <text evidence="1">The sequence shown here is derived from an EMBL/GenBank/DDBJ whole genome shotgun (WGS) entry which is preliminary data.</text>
</comment>
<keyword evidence="2" id="KW-1185">Reference proteome</keyword>
<reference evidence="1 2" key="1">
    <citation type="submission" date="2021-03" db="EMBL/GenBank/DDBJ databases">
        <title>Genomic Encyclopedia of Type Strains, Phase IV (KMG-IV): sequencing the most valuable type-strain genomes for metagenomic binning, comparative biology and taxonomic classification.</title>
        <authorList>
            <person name="Goeker M."/>
        </authorList>
    </citation>
    <scope>NUCLEOTIDE SEQUENCE [LARGE SCALE GENOMIC DNA]</scope>
    <source>
        <strain evidence="1 2">DSM 24738</strain>
    </source>
</reference>
<name>A0ABS4GJ46_9BACL</name>
<evidence type="ECO:0008006" key="3">
    <source>
        <dbReference type="Google" id="ProtNLM"/>
    </source>
</evidence>
<sequence>MPPRLRLGVLTWYKGTQMEERTFFTHLVKEAEKLNTEILLFSPHDILPSGMIRALVYQKDRGGWQSKLSSPPDLVYDRFRNMEPKAFKSFIHFRSGSKMKFINSRLAHKWNLHCYLDRHPTIRKWLPETLFLEGSADIKRLLGKYHQVYLKPVNGTGGKGILSITQKSGHLALLGRDWQRKKMKRTIPLSSLATFVSDWTKDKKYIVQQGLKLQWEPHVMVDFRLLVQKDAAGEWKVTGMGGKVGGKDSATSNLHGGGKAVDAEQILGKYFPPEKYQKQMAECHQLGLLIAEYLEEKFGRLVELGIDLGIDQDGAIWIIEVNPKPGRDIFRLMGNMNLYWTAVRRPIEYALYVFREEG</sequence>
<dbReference type="EMBL" id="JAGGKT010000001">
    <property type="protein sequence ID" value="MBP1930275.1"/>
    <property type="molecule type" value="Genomic_DNA"/>
</dbReference>
<dbReference type="Pfam" id="PF14398">
    <property type="entry name" value="ATPgrasp_YheCD"/>
    <property type="match status" value="1"/>
</dbReference>
<dbReference type="SUPFAM" id="SSF56059">
    <property type="entry name" value="Glutathione synthetase ATP-binding domain-like"/>
    <property type="match status" value="1"/>
</dbReference>
<dbReference type="Proteomes" id="UP001519343">
    <property type="component" value="Unassembled WGS sequence"/>
</dbReference>
<evidence type="ECO:0000313" key="2">
    <source>
        <dbReference type="Proteomes" id="UP001519343"/>
    </source>
</evidence>
<organism evidence="1 2">
    <name type="scientific">Ammoniphilus resinae</name>
    <dbReference type="NCBI Taxonomy" id="861532"/>
    <lineage>
        <taxon>Bacteria</taxon>
        <taxon>Bacillati</taxon>
        <taxon>Bacillota</taxon>
        <taxon>Bacilli</taxon>
        <taxon>Bacillales</taxon>
        <taxon>Paenibacillaceae</taxon>
        <taxon>Aneurinibacillus group</taxon>
        <taxon>Ammoniphilus</taxon>
    </lineage>
</organism>